<proteinExistence type="predicted"/>
<accession>A0ABY7H355</accession>
<feature type="chain" id="PRO_5046211660" evidence="2">
    <location>
        <begin position="25"/>
        <end position="510"/>
    </location>
</feature>
<feature type="transmembrane region" description="Helical" evidence="1">
    <location>
        <begin position="410"/>
        <end position="429"/>
    </location>
</feature>
<reference evidence="3" key="1">
    <citation type="submission" date="2022-11" db="EMBL/GenBank/DDBJ databases">
        <title>Minimal conservation of predation-associated metabolite biosynthetic gene clusters underscores biosynthetic potential of Myxococcota including descriptions for ten novel species: Archangium lansinium sp. nov., Myxococcus landrumus sp. nov., Nannocystis bai.</title>
        <authorList>
            <person name="Ahearne A."/>
            <person name="Stevens C."/>
            <person name="Dowd S."/>
        </authorList>
    </citation>
    <scope>NUCLEOTIDE SEQUENCE</scope>
    <source>
        <strain evidence="3">Fl3</strain>
    </source>
</reference>
<keyword evidence="1" id="KW-0812">Transmembrane</keyword>
<feature type="transmembrane region" description="Helical" evidence="1">
    <location>
        <begin position="465"/>
        <end position="487"/>
    </location>
</feature>
<evidence type="ECO:0000313" key="3">
    <source>
        <dbReference type="EMBL" id="WAS93588.1"/>
    </source>
</evidence>
<gene>
    <name evidence="3" type="ORF">O0S08_46235</name>
</gene>
<keyword evidence="1" id="KW-1133">Transmembrane helix</keyword>
<feature type="transmembrane region" description="Helical" evidence="1">
    <location>
        <begin position="375"/>
        <end position="398"/>
    </location>
</feature>
<sequence>MRSSQFLSALLGVSVLLASLPASAMQAGAPAASAPAAASVAEEDAEAKQLFGARKYPEAAVAFEQLFAASPAPKHLFNAAMARELAGHEGHAYLLLRRYLALPGLQSAELERAEDRLAALQRRTAAVRIDLQPADLSARGLQLTVERGPSSGANDVGRAPLVLAGDLLVLLAVADAPGSYDMFLEQGPWIVAARADGHEPARQELAVAGNQAQVALTLAASAPPETPVAFTLGPADLAGPVELTLTRDGGQPTHESVTRPTGAWMLAPGTYRLSLRAAGYAPLDRTFTVDAQPLTLDLVLRPEAATTPVPPARRPPPSAWVVGLGAGAGTSVVVGAVLLGVGGSGWSTTLDRYGQYAGDDAINWHTASSNLFRSWTLYGAGAGLLGSGVGLGLGAVGMHFAPRMKNPRHLWAAGAGIGAALAIAGGLLVGRAGLGLQATQWAHADRFAALDASVTDAYAGKNHHIGLSAALLGFGAGLGLASVLGLVRKPAPRKTTLVPTGTGLLVTGRF</sequence>
<evidence type="ECO:0000256" key="2">
    <source>
        <dbReference type="SAM" id="SignalP"/>
    </source>
</evidence>
<dbReference type="EMBL" id="CP114040">
    <property type="protein sequence ID" value="WAS93588.1"/>
    <property type="molecule type" value="Genomic_DNA"/>
</dbReference>
<keyword evidence="2" id="KW-0732">Signal</keyword>
<organism evidence="3 4">
    <name type="scientific">Nannocystis punicea</name>
    <dbReference type="NCBI Taxonomy" id="2995304"/>
    <lineage>
        <taxon>Bacteria</taxon>
        <taxon>Pseudomonadati</taxon>
        <taxon>Myxococcota</taxon>
        <taxon>Polyangia</taxon>
        <taxon>Nannocystales</taxon>
        <taxon>Nannocystaceae</taxon>
        <taxon>Nannocystis</taxon>
    </lineage>
</organism>
<dbReference type="Proteomes" id="UP001164459">
    <property type="component" value="Chromosome"/>
</dbReference>
<evidence type="ECO:0000313" key="4">
    <source>
        <dbReference type="Proteomes" id="UP001164459"/>
    </source>
</evidence>
<name>A0ABY7H355_9BACT</name>
<feature type="signal peptide" evidence="2">
    <location>
        <begin position="1"/>
        <end position="24"/>
    </location>
</feature>
<keyword evidence="4" id="KW-1185">Reference proteome</keyword>
<evidence type="ECO:0000256" key="1">
    <source>
        <dbReference type="SAM" id="Phobius"/>
    </source>
</evidence>
<dbReference type="RefSeq" id="WP_269035927.1">
    <property type="nucleotide sequence ID" value="NZ_CP114040.1"/>
</dbReference>
<keyword evidence="1" id="KW-0472">Membrane</keyword>
<protein>
    <submittedName>
        <fullName evidence="3">Carboxypeptidase-like regulatory domain-containing protein</fullName>
    </submittedName>
</protein>